<evidence type="ECO:0000313" key="2">
    <source>
        <dbReference type="Proteomes" id="UP001183619"/>
    </source>
</evidence>
<organism evidence="1 2">
    <name type="scientific">Corynebacterium felinum</name>
    <dbReference type="NCBI Taxonomy" id="131318"/>
    <lineage>
        <taxon>Bacteria</taxon>
        <taxon>Bacillati</taxon>
        <taxon>Actinomycetota</taxon>
        <taxon>Actinomycetes</taxon>
        <taxon>Mycobacteriales</taxon>
        <taxon>Corynebacteriaceae</taxon>
        <taxon>Corynebacterium</taxon>
    </lineage>
</organism>
<dbReference type="Proteomes" id="UP001183619">
    <property type="component" value="Unassembled WGS sequence"/>
</dbReference>
<sequence length="133" mass="15028">MSAFDTCREAVKEFIVDLHTFATGAYLRESERAFWDAPFDEHALPELESLLLGQIDTIESFSSYADSEAVIANTRGFYDQLAAFNEKYACAVIEPEEEADIHTLMCSWWQIRGVETETLATLPTLHDTAENEP</sequence>
<gene>
    <name evidence="1" type="ORF">J2S37_002209</name>
</gene>
<protein>
    <submittedName>
        <fullName evidence="1">Uncharacterized protein</fullName>
    </submittedName>
</protein>
<evidence type="ECO:0000313" key="1">
    <source>
        <dbReference type="EMBL" id="MDR7355671.1"/>
    </source>
</evidence>
<accession>A0ABU2BBD3</accession>
<dbReference type="RefSeq" id="WP_277103688.1">
    <property type="nucleotide sequence ID" value="NZ_BAAAJS010000051.1"/>
</dbReference>
<keyword evidence="2" id="KW-1185">Reference proteome</keyword>
<reference evidence="1 2" key="1">
    <citation type="submission" date="2023-07" db="EMBL/GenBank/DDBJ databases">
        <title>Sequencing the genomes of 1000 actinobacteria strains.</title>
        <authorList>
            <person name="Klenk H.-P."/>
        </authorList>
    </citation>
    <scope>NUCLEOTIDE SEQUENCE [LARGE SCALE GENOMIC DNA]</scope>
    <source>
        <strain evidence="1 2">DSM 44508</strain>
    </source>
</reference>
<comment type="caution">
    <text evidence="1">The sequence shown here is derived from an EMBL/GenBank/DDBJ whole genome shotgun (WGS) entry which is preliminary data.</text>
</comment>
<name>A0ABU2BBD3_9CORY</name>
<proteinExistence type="predicted"/>
<dbReference type="EMBL" id="JAVDYF010000001">
    <property type="protein sequence ID" value="MDR7355671.1"/>
    <property type="molecule type" value="Genomic_DNA"/>
</dbReference>